<organism evidence="1 2">
    <name type="scientific">Batillaria attramentaria</name>
    <dbReference type="NCBI Taxonomy" id="370345"/>
    <lineage>
        <taxon>Eukaryota</taxon>
        <taxon>Metazoa</taxon>
        <taxon>Spiralia</taxon>
        <taxon>Lophotrochozoa</taxon>
        <taxon>Mollusca</taxon>
        <taxon>Gastropoda</taxon>
        <taxon>Caenogastropoda</taxon>
        <taxon>Sorbeoconcha</taxon>
        <taxon>Cerithioidea</taxon>
        <taxon>Batillariidae</taxon>
        <taxon>Batillaria</taxon>
    </lineage>
</organism>
<keyword evidence="2" id="KW-1185">Reference proteome</keyword>
<evidence type="ECO:0000313" key="1">
    <source>
        <dbReference type="EMBL" id="KAK7507199.1"/>
    </source>
</evidence>
<gene>
    <name evidence="1" type="ORF">BaRGS_00001134</name>
</gene>
<name>A0ABD0M5H6_9CAEN</name>
<dbReference type="Proteomes" id="UP001519460">
    <property type="component" value="Unassembled WGS sequence"/>
</dbReference>
<protein>
    <submittedName>
        <fullName evidence="1">Uncharacterized protein</fullName>
    </submittedName>
</protein>
<sequence>MRTIFVRSLHVVHKNNPHSSWHRLEAKWATSVLTMTHLQAGLELPCKHVPLIVCAQKLSPPSAFPSSYKYTLQSGYSWLLENTNPVIVWTPDTSHILIHSTQLFLCCTHVWLYQLQEAKLKHGPHNLHRCGSHLVISHTTTTPAQATFAVHVSLYGSQVLNVSLASSSRDWLL</sequence>
<dbReference type="AlphaFoldDB" id="A0ABD0M5H6"/>
<accession>A0ABD0M5H6</accession>
<proteinExistence type="predicted"/>
<reference evidence="1 2" key="1">
    <citation type="journal article" date="2023" name="Sci. Data">
        <title>Genome assembly of the Korean intertidal mud-creeper Batillaria attramentaria.</title>
        <authorList>
            <person name="Patra A.K."/>
            <person name="Ho P.T."/>
            <person name="Jun S."/>
            <person name="Lee S.J."/>
            <person name="Kim Y."/>
            <person name="Won Y.J."/>
        </authorList>
    </citation>
    <scope>NUCLEOTIDE SEQUENCE [LARGE SCALE GENOMIC DNA]</scope>
    <source>
        <strain evidence="1">Wonlab-2016</strain>
    </source>
</reference>
<comment type="caution">
    <text evidence="1">The sequence shown here is derived from an EMBL/GenBank/DDBJ whole genome shotgun (WGS) entry which is preliminary data.</text>
</comment>
<evidence type="ECO:0000313" key="2">
    <source>
        <dbReference type="Proteomes" id="UP001519460"/>
    </source>
</evidence>
<dbReference type="EMBL" id="JACVVK020000004">
    <property type="protein sequence ID" value="KAK7507199.1"/>
    <property type="molecule type" value="Genomic_DNA"/>
</dbReference>